<evidence type="ECO:0008006" key="3">
    <source>
        <dbReference type="Google" id="ProtNLM"/>
    </source>
</evidence>
<dbReference type="EMBL" id="JAVDUJ010000001">
    <property type="protein sequence ID" value="MDR6939704.1"/>
    <property type="molecule type" value="Genomic_DNA"/>
</dbReference>
<gene>
    <name evidence="1" type="ORF">J2S36_001247</name>
</gene>
<accession>A0ABU1T2X3</accession>
<dbReference type="Pfam" id="PF09481">
    <property type="entry name" value="CRISPR_Cse1"/>
    <property type="match status" value="1"/>
</dbReference>
<dbReference type="Proteomes" id="UP001266099">
    <property type="component" value="Unassembled WGS sequence"/>
</dbReference>
<keyword evidence="2" id="KW-1185">Reference proteome</keyword>
<evidence type="ECO:0000313" key="1">
    <source>
        <dbReference type="EMBL" id="MDR6939704.1"/>
    </source>
</evidence>
<name>A0ABU1T2X3_9ACTO</name>
<evidence type="ECO:0000313" key="2">
    <source>
        <dbReference type="Proteomes" id="UP001266099"/>
    </source>
</evidence>
<dbReference type="RefSeq" id="WP_309956589.1">
    <property type="nucleotide sequence ID" value="NZ_JAVDUJ010000001.1"/>
</dbReference>
<reference evidence="1 2" key="1">
    <citation type="submission" date="2023-07" db="EMBL/GenBank/DDBJ databases">
        <title>Sequencing the genomes of 1000 actinobacteria strains.</title>
        <authorList>
            <person name="Klenk H.-P."/>
        </authorList>
    </citation>
    <scope>NUCLEOTIDE SEQUENCE [LARGE SCALE GENOMIC DNA]</scope>
    <source>
        <strain evidence="1 2">DSM 15539</strain>
    </source>
</reference>
<comment type="caution">
    <text evidence="1">The sequence shown here is derived from an EMBL/GenBank/DDBJ whole genome shotgun (WGS) entry which is preliminary data.</text>
</comment>
<protein>
    <recommendedName>
        <fullName evidence="3">Type I-E CRISPR-associated protein Cse1/CasA</fullName>
    </recommendedName>
</protein>
<proteinExistence type="predicted"/>
<dbReference type="InterPro" id="IPR013381">
    <property type="entry name" value="CRISPR-assoc_prot_Cse1"/>
</dbReference>
<organism evidence="1 2">
    <name type="scientific">Arcanobacterium hippocoleae</name>
    <dbReference type="NCBI Taxonomy" id="149017"/>
    <lineage>
        <taxon>Bacteria</taxon>
        <taxon>Bacillati</taxon>
        <taxon>Actinomycetota</taxon>
        <taxon>Actinomycetes</taxon>
        <taxon>Actinomycetales</taxon>
        <taxon>Actinomycetaceae</taxon>
        <taxon>Arcanobacterium</taxon>
    </lineage>
</organism>
<sequence length="538" mass="59969">MAHALTDIAWVKTNIGVLTPREVLLRAHNANLDLDQSLPAYEITTQFRFLLSVTALAVRHEIANGRVTLYRPEKLLTEGLSSAAVDAAIADLGTAADVFDSKMPFMQRPALAPTSAKDASRRIGRANLEVKKLSPSMPSAQGEDYWNLIVAFPGELPLGEAVLKLVTYHYYSMAGNNNYDGDKTRMGAPGIRFLGKGNAATEFIWRYEDHSLLGSLLAALPQSWVEGAGLPAWADRQLRTSRLKSGGIHPLWVSTWSSNTAVGFWESKDGEMVLTGVRVGGVPPEWLPFAVTNKEGETQLKEFWDARNQHDPMYLHIPNKEGELKVQRIDFGRDGADLAVEWAKEGKIAALIQAGSGNVYPYGGETRTPVFYRHQIEGTASSPTIRASEVFIPDPQLWGFDLDYEDQVHISEEAAFVWSIYKTITSCFRRKNKKDEERIKAGERIRVLDALETVAVDAGNAFWRRLTPVYESYIAGLREGVDRSDELYIGVYKAGIEAYDAVTSPYLAQYPEQIYSVRSEIVRIMRSSIKKQRGYGNE</sequence>